<dbReference type="Pfam" id="PF01476">
    <property type="entry name" value="LysM"/>
    <property type="match status" value="2"/>
</dbReference>
<evidence type="ECO:0000313" key="5">
    <source>
        <dbReference type="EMBL" id="RAL03508.1"/>
    </source>
</evidence>
<feature type="chain" id="PRO_5017375694" description="LysM domain-containing protein" evidence="3">
    <location>
        <begin position="23"/>
        <end position="225"/>
    </location>
</feature>
<dbReference type="SMART" id="SM00257">
    <property type="entry name" value="LysM"/>
    <property type="match status" value="2"/>
</dbReference>
<dbReference type="InterPro" id="IPR052210">
    <property type="entry name" value="LysM1-like"/>
</dbReference>
<name>A0A395H9E2_9EURO</name>
<reference evidence="5 6" key="1">
    <citation type="submission" date="2018-02" db="EMBL/GenBank/DDBJ databases">
        <title>The genomes of Aspergillus section Nigri reveals drivers in fungal speciation.</title>
        <authorList>
            <consortium name="DOE Joint Genome Institute"/>
            <person name="Vesth T.C."/>
            <person name="Nybo J."/>
            <person name="Theobald S."/>
            <person name="Brandl J."/>
            <person name="Frisvad J.C."/>
            <person name="Nielsen K.F."/>
            <person name="Lyhne E.K."/>
            <person name="Kogle M.E."/>
            <person name="Kuo A."/>
            <person name="Riley R."/>
            <person name="Clum A."/>
            <person name="Nolan M."/>
            <person name="Lipzen A."/>
            <person name="Salamov A."/>
            <person name="Henrissat B."/>
            <person name="Wiebenga A."/>
            <person name="De vries R.P."/>
            <person name="Grigoriev I.V."/>
            <person name="Mortensen U.H."/>
            <person name="Andersen M.R."/>
            <person name="Baker S.E."/>
        </authorList>
    </citation>
    <scope>NUCLEOTIDE SEQUENCE [LARGE SCALE GENOMIC DNA]</scope>
    <source>
        <strain evidence="5 6">CBS 121593</strain>
    </source>
</reference>
<keyword evidence="2" id="KW-0843">Virulence</keyword>
<gene>
    <name evidence="5" type="ORF">BO80DRAFT_285163</name>
</gene>
<proteinExistence type="predicted"/>
<dbReference type="InterPro" id="IPR036779">
    <property type="entry name" value="LysM_dom_sf"/>
</dbReference>
<sequence length="225" mass="23812">MKGIFTTLWATTLYFATSYAIARNCLSGNTYTTQEGDTCDSIALSHSISAATMFYTNPNILNCSSILPGTPLCLPLQCDVYTVQPGDTCTTIALKFYSRTQNIISYNSQLSWDCSNLHSPDPYWGSTVCVSVPGGEYPGRSLNRSVSGLEAVDPPVGVAVAMGSTMECGAWFVYDGDGGVSCVKICLANGISIGDFIVANPSLGRRSCDSDLVVGGAYCVKPLAV</sequence>
<evidence type="ECO:0000256" key="3">
    <source>
        <dbReference type="SAM" id="SignalP"/>
    </source>
</evidence>
<dbReference type="CDD" id="cd00118">
    <property type="entry name" value="LysM"/>
    <property type="match status" value="2"/>
</dbReference>
<keyword evidence="3" id="KW-0732">Signal</keyword>
<dbReference type="PROSITE" id="PS51782">
    <property type="entry name" value="LYSM"/>
    <property type="match status" value="2"/>
</dbReference>
<dbReference type="Gene3D" id="3.10.350.10">
    <property type="entry name" value="LysM domain"/>
    <property type="match status" value="2"/>
</dbReference>
<accession>A0A395H9E2</accession>
<dbReference type="InterPro" id="IPR018392">
    <property type="entry name" value="LysM"/>
</dbReference>
<dbReference type="GeneID" id="37219814"/>
<dbReference type="Proteomes" id="UP000249402">
    <property type="component" value="Unassembled WGS sequence"/>
</dbReference>
<dbReference type="GO" id="GO:0008061">
    <property type="term" value="F:chitin binding"/>
    <property type="evidence" value="ECO:0007669"/>
    <property type="project" value="UniProtKB-KW"/>
</dbReference>
<evidence type="ECO:0000256" key="1">
    <source>
        <dbReference type="ARBA" id="ARBA00022669"/>
    </source>
</evidence>
<feature type="domain" description="LysM" evidence="4">
    <location>
        <begin position="29"/>
        <end position="74"/>
    </location>
</feature>
<dbReference type="OrthoDB" id="5985073at2759"/>
<dbReference type="RefSeq" id="XP_025577835.1">
    <property type="nucleotide sequence ID" value="XM_025714949.1"/>
</dbReference>
<evidence type="ECO:0000313" key="6">
    <source>
        <dbReference type="Proteomes" id="UP000249402"/>
    </source>
</evidence>
<organism evidence="5 6">
    <name type="scientific">Aspergillus ibericus CBS 121593</name>
    <dbReference type="NCBI Taxonomy" id="1448316"/>
    <lineage>
        <taxon>Eukaryota</taxon>
        <taxon>Fungi</taxon>
        <taxon>Dikarya</taxon>
        <taxon>Ascomycota</taxon>
        <taxon>Pezizomycotina</taxon>
        <taxon>Eurotiomycetes</taxon>
        <taxon>Eurotiomycetidae</taxon>
        <taxon>Eurotiales</taxon>
        <taxon>Aspergillaceae</taxon>
        <taxon>Aspergillus</taxon>
        <taxon>Aspergillus subgen. Circumdati</taxon>
    </lineage>
</organism>
<dbReference type="EMBL" id="KZ824427">
    <property type="protein sequence ID" value="RAL03508.1"/>
    <property type="molecule type" value="Genomic_DNA"/>
</dbReference>
<dbReference type="VEuPathDB" id="FungiDB:BO80DRAFT_285163"/>
<dbReference type="AlphaFoldDB" id="A0A395H9E2"/>
<keyword evidence="1" id="KW-0147">Chitin-binding</keyword>
<dbReference type="SUPFAM" id="SSF54106">
    <property type="entry name" value="LysM domain"/>
    <property type="match status" value="2"/>
</dbReference>
<feature type="signal peptide" evidence="3">
    <location>
        <begin position="1"/>
        <end position="22"/>
    </location>
</feature>
<evidence type="ECO:0000259" key="4">
    <source>
        <dbReference type="PROSITE" id="PS51782"/>
    </source>
</evidence>
<dbReference type="STRING" id="1448316.A0A395H9E2"/>
<evidence type="ECO:0000256" key="2">
    <source>
        <dbReference type="ARBA" id="ARBA00023026"/>
    </source>
</evidence>
<protein>
    <recommendedName>
        <fullName evidence="4">LysM domain-containing protein</fullName>
    </recommendedName>
</protein>
<keyword evidence="6" id="KW-1185">Reference proteome</keyword>
<dbReference type="PANTHER" id="PTHR34997:SF16">
    <property type="entry name" value="LYSM DOMAIN-CONTAINING PROTEIN"/>
    <property type="match status" value="1"/>
</dbReference>
<feature type="domain" description="LysM" evidence="4">
    <location>
        <begin position="79"/>
        <end position="125"/>
    </location>
</feature>
<dbReference type="PANTHER" id="PTHR34997">
    <property type="entry name" value="AM15"/>
    <property type="match status" value="1"/>
</dbReference>